<dbReference type="NCBIfam" id="TIGR00165">
    <property type="entry name" value="S18"/>
    <property type="match status" value="1"/>
</dbReference>
<dbReference type="Gene3D" id="4.10.640.10">
    <property type="entry name" value="Ribosomal protein S18"/>
    <property type="match status" value="1"/>
</dbReference>
<organism evidence="7 8">
    <name type="scientific">Aquabacterium commune</name>
    <dbReference type="NCBI Taxonomy" id="70586"/>
    <lineage>
        <taxon>Bacteria</taxon>
        <taxon>Pseudomonadati</taxon>
        <taxon>Pseudomonadota</taxon>
        <taxon>Betaproteobacteria</taxon>
        <taxon>Burkholderiales</taxon>
        <taxon>Aquabacterium</taxon>
    </lineage>
</organism>
<dbReference type="InterPro" id="IPR001648">
    <property type="entry name" value="Ribosomal_bS18"/>
</dbReference>
<comment type="function">
    <text evidence="4">Binds as a heterodimer with protein bS6 to the central domain of the 16S rRNA, where it helps stabilize the platform of the 30S subunit.</text>
</comment>
<keyword evidence="8" id="KW-1185">Reference proteome</keyword>
<dbReference type="InterPro" id="IPR036870">
    <property type="entry name" value="Ribosomal_bS18_sf"/>
</dbReference>
<dbReference type="GO" id="GO:0003735">
    <property type="term" value="F:structural constituent of ribosome"/>
    <property type="evidence" value="ECO:0007669"/>
    <property type="project" value="InterPro"/>
</dbReference>
<evidence type="ECO:0000256" key="3">
    <source>
        <dbReference type="ARBA" id="ARBA00023274"/>
    </source>
</evidence>
<comment type="subunit">
    <text evidence="4">Part of the 30S ribosomal subunit. Forms a tight heterodimer with protein bS6.</text>
</comment>
<dbReference type="GO" id="GO:0006412">
    <property type="term" value="P:translation"/>
    <property type="evidence" value="ECO:0007669"/>
    <property type="project" value="UniProtKB-UniRule"/>
</dbReference>
<evidence type="ECO:0000256" key="4">
    <source>
        <dbReference type="HAMAP-Rule" id="MF_00270"/>
    </source>
</evidence>
<keyword evidence="2 4" id="KW-0689">Ribosomal protein</keyword>
<evidence type="ECO:0000313" key="8">
    <source>
        <dbReference type="Proteomes" id="UP000294593"/>
    </source>
</evidence>
<keyword evidence="4" id="KW-0699">rRNA-binding</keyword>
<dbReference type="GO" id="GO:0022627">
    <property type="term" value="C:cytosolic small ribosomal subunit"/>
    <property type="evidence" value="ECO:0007669"/>
    <property type="project" value="TreeGrafter"/>
</dbReference>
<name>A0A4R6RG19_9BURK</name>
<dbReference type="OrthoDB" id="9812008at2"/>
<evidence type="ECO:0000256" key="5">
    <source>
        <dbReference type="RuleBase" id="RU003910"/>
    </source>
</evidence>
<gene>
    <name evidence="4" type="primary">rpsR</name>
    <name evidence="7" type="ORF">EV672_103175</name>
</gene>
<keyword evidence="4" id="KW-0694">RNA-binding</keyword>
<reference evidence="7 8" key="1">
    <citation type="submission" date="2019-03" db="EMBL/GenBank/DDBJ databases">
        <title>Genomic Encyclopedia of Type Strains, Phase IV (KMG-IV): sequencing the most valuable type-strain genomes for metagenomic binning, comparative biology and taxonomic classification.</title>
        <authorList>
            <person name="Goeker M."/>
        </authorList>
    </citation>
    <scope>NUCLEOTIDE SEQUENCE [LARGE SCALE GENOMIC DNA]</scope>
    <source>
        <strain evidence="7 8">DSM 11901</strain>
    </source>
</reference>
<dbReference type="EMBL" id="SNXW01000003">
    <property type="protein sequence ID" value="TDP84606.1"/>
    <property type="molecule type" value="Genomic_DNA"/>
</dbReference>
<dbReference type="Pfam" id="PF01084">
    <property type="entry name" value="Ribosomal_S18"/>
    <property type="match status" value="1"/>
</dbReference>
<evidence type="ECO:0000313" key="7">
    <source>
        <dbReference type="EMBL" id="TDP84606.1"/>
    </source>
</evidence>
<evidence type="ECO:0000256" key="1">
    <source>
        <dbReference type="ARBA" id="ARBA00005589"/>
    </source>
</evidence>
<dbReference type="AlphaFoldDB" id="A0A4R6RG19"/>
<dbReference type="HAMAP" id="MF_00270">
    <property type="entry name" value="Ribosomal_bS18"/>
    <property type="match status" value="1"/>
</dbReference>
<evidence type="ECO:0000256" key="6">
    <source>
        <dbReference type="SAM" id="MobiDB-lite"/>
    </source>
</evidence>
<dbReference type="Proteomes" id="UP000294593">
    <property type="component" value="Unassembled WGS sequence"/>
</dbReference>
<keyword evidence="3 4" id="KW-0687">Ribonucleoprotein</keyword>
<evidence type="ECO:0000256" key="2">
    <source>
        <dbReference type="ARBA" id="ARBA00022980"/>
    </source>
</evidence>
<protein>
    <recommendedName>
        <fullName evidence="4">Small ribosomal subunit protein bS18</fullName>
    </recommendedName>
</protein>
<dbReference type="PRINTS" id="PR00974">
    <property type="entry name" value="RIBOSOMALS18"/>
</dbReference>
<proteinExistence type="inferred from homology"/>
<dbReference type="PANTHER" id="PTHR13479">
    <property type="entry name" value="30S RIBOSOMAL PROTEIN S18"/>
    <property type="match status" value="1"/>
</dbReference>
<dbReference type="SUPFAM" id="SSF46911">
    <property type="entry name" value="Ribosomal protein S18"/>
    <property type="match status" value="1"/>
</dbReference>
<feature type="region of interest" description="Disordered" evidence="6">
    <location>
        <begin position="1"/>
        <end position="22"/>
    </location>
</feature>
<dbReference type="RefSeq" id="WP_133607739.1">
    <property type="nucleotide sequence ID" value="NZ_JBASTO010000339.1"/>
</dbReference>
<comment type="caution">
    <text evidence="7">The sequence shown here is derived from an EMBL/GenBank/DDBJ whole genome shotgun (WGS) entry which is preliminary data.</text>
</comment>
<comment type="similarity">
    <text evidence="1 4 5">Belongs to the bacterial ribosomal protein bS18 family.</text>
</comment>
<dbReference type="PANTHER" id="PTHR13479:SF40">
    <property type="entry name" value="SMALL RIBOSOMAL SUBUNIT PROTEIN BS18M"/>
    <property type="match status" value="1"/>
</dbReference>
<dbReference type="GO" id="GO:0070181">
    <property type="term" value="F:small ribosomal subunit rRNA binding"/>
    <property type="evidence" value="ECO:0007669"/>
    <property type="project" value="TreeGrafter"/>
</dbReference>
<sequence length="97" mass="11372">MVAPRSKNGKFSKDRKGKRNTQSLLFRRKRFCRFTVANVEQIDYKDVDTLRDFIAENGKIIPARLTGTRAIYQRQLTTAIKRARFLALLPYSDQHRV</sequence>
<feature type="compositionally biased region" description="Basic residues" evidence="6">
    <location>
        <begin position="7"/>
        <end position="19"/>
    </location>
</feature>
<accession>A0A4R6RG19</accession>